<evidence type="ECO:0000313" key="1">
    <source>
        <dbReference type="EMBL" id="KAI4329365.1"/>
    </source>
</evidence>
<name>A0ACB9MYX1_BAUVA</name>
<gene>
    <name evidence="1" type="ORF">L6164_021635</name>
</gene>
<keyword evidence="2" id="KW-1185">Reference proteome</keyword>
<sequence length="354" mass="40426">MARVSAVPVEVLLSKRVQEMVLNGEEPPPPYVSRDDEPAQHDPDAFCSHVPLIDFGLLSSPSTDEQKQQELEKLGSALSAWGCFQAINHGIPSSVLDEIRQVAREFFEQPMEQKCKISKGLKEFEGYGADPVPEQGQSLDWSDRLFLDVYPPERKKFKLWPENPPSFRGVLEEYTVEMRKLTERISRVMAKSLNLEENCFLNQFGEGALLQARFNYYSPCQRPDLILGLKPHADGSGYTLILQDDVEGLQIHHHGNWFTVPTIPHALVVLMADQMEIMTNGVFRSPVHRVLTNSERERISIAMFYTPEPDKEIGPEDGLVNEKQPKLYKKMKGYADTHWEYYQRGMRAIHIAKV</sequence>
<evidence type="ECO:0000313" key="2">
    <source>
        <dbReference type="Proteomes" id="UP000828941"/>
    </source>
</evidence>
<protein>
    <submittedName>
        <fullName evidence="1">Uncharacterized protein</fullName>
    </submittedName>
</protein>
<organism evidence="1 2">
    <name type="scientific">Bauhinia variegata</name>
    <name type="common">Purple orchid tree</name>
    <name type="synonym">Phanera variegata</name>
    <dbReference type="NCBI Taxonomy" id="167791"/>
    <lineage>
        <taxon>Eukaryota</taxon>
        <taxon>Viridiplantae</taxon>
        <taxon>Streptophyta</taxon>
        <taxon>Embryophyta</taxon>
        <taxon>Tracheophyta</taxon>
        <taxon>Spermatophyta</taxon>
        <taxon>Magnoliopsida</taxon>
        <taxon>eudicotyledons</taxon>
        <taxon>Gunneridae</taxon>
        <taxon>Pentapetalae</taxon>
        <taxon>rosids</taxon>
        <taxon>fabids</taxon>
        <taxon>Fabales</taxon>
        <taxon>Fabaceae</taxon>
        <taxon>Cercidoideae</taxon>
        <taxon>Cercideae</taxon>
        <taxon>Bauhiniinae</taxon>
        <taxon>Bauhinia</taxon>
    </lineage>
</organism>
<accession>A0ACB9MYX1</accession>
<comment type="caution">
    <text evidence="1">The sequence shown here is derived from an EMBL/GenBank/DDBJ whole genome shotgun (WGS) entry which is preliminary data.</text>
</comment>
<proteinExistence type="predicted"/>
<dbReference type="Proteomes" id="UP000828941">
    <property type="component" value="Chromosome 8"/>
</dbReference>
<dbReference type="EMBL" id="CM039433">
    <property type="protein sequence ID" value="KAI4329365.1"/>
    <property type="molecule type" value="Genomic_DNA"/>
</dbReference>
<reference evidence="1 2" key="1">
    <citation type="journal article" date="2022" name="DNA Res.">
        <title>Chromosomal-level genome assembly of the orchid tree Bauhinia variegata (Leguminosae; Cercidoideae) supports the allotetraploid origin hypothesis of Bauhinia.</title>
        <authorList>
            <person name="Zhong Y."/>
            <person name="Chen Y."/>
            <person name="Zheng D."/>
            <person name="Pang J."/>
            <person name="Liu Y."/>
            <person name="Luo S."/>
            <person name="Meng S."/>
            <person name="Qian L."/>
            <person name="Wei D."/>
            <person name="Dai S."/>
            <person name="Zhou R."/>
        </authorList>
    </citation>
    <scope>NUCLEOTIDE SEQUENCE [LARGE SCALE GENOMIC DNA]</scope>
    <source>
        <strain evidence="1">BV-YZ2020</strain>
    </source>
</reference>